<reference evidence="2" key="1">
    <citation type="submission" date="2021-03" db="EMBL/GenBank/DDBJ databases">
        <title>Chromosome level genome of the anhydrobiotic midge Polypedilum vanderplanki.</title>
        <authorList>
            <person name="Yoshida Y."/>
            <person name="Kikawada T."/>
            <person name="Gusev O."/>
        </authorList>
    </citation>
    <scope>NUCLEOTIDE SEQUENCE</scope>
    <source>
        <strain evidence="2">NIAS01</strain>
        <tissue evidence="2">Whole body or cell culture</tissue>
    </source>
</reference>
<comment type="caution">
    <text evidence="2">The sequence shown here is derived from an EMBL/GenBank/DDBJ whole genome shotgun (WGS) entry which is preliminary data.</text>
</comment>
<proteinExistence type="predicted"/>
<dbReference type="Proteomes" id="UP001107558">
    <property type="component" value="Chromosome 4"/>
</dbReference>
<feature type="signal peptide" evidence="1">
    <location>
        <begin position="1"/>
        <end position="21"/>
    </location>
</feature>
<gene>
    <name evidence="2" type="ORF">PVAND_017277</name>
</gene>
<dbReference type="OrthoDB" id="7151184at2759"/>
<evidence type="ECO:0000313" key="3">
    <source>
        <dbReference type="Proteomes" id="UP001107558"/>
    </source>
</evidence>
<evidence type="ECO:0000313" key="2">
    <source>
        <dbReference type="EMBL" id="KAG5669390.1"/>
    </source>
</evidence>
<dbReference type="AlphaFoldDB" id="A0A9J6BIZ2"/>
<organism evidence="2 3">
    <name type="scientific">Polypedilum vanderplanki</name>
    <name type="common">Sleeping chironomid midge</name>
    <dbReference type="NCBI Taxonomy" id="319348"/>
    <lineage>
        <taxon>Eukaryota</taxon>
        <taxon>Metazoa</taxon>
        <taxon>Ecdysozoa</taxon>
        <taxon>Arthropoda</taxon>
        <taxon>Hexapoda</taxon>
        <taxon>Insecta</taxon>
        <taxon>Pterygota</taxon>
        <taxon>Neoptera</taxon>
        <taxon>Endopterygota</taxon>
        <taxon>Diptera</taxon>
        <taxon>Nematocera</taxon>
        <taxon>Chironomoidea</taxon>
        <taxon>Chironomidae</taxon>
        <taxon>Chironominae</taxon>
        <taxon>Polypedilum</taxon>
        <taxon>Polypedilum</taxon>
    </lineage>
</organism>
<sequence>MKQFFFLKFLIILIFTFKVHSEDKIKKCIEKFETFVHPTKCCDFPIFSNKNTSAEHCFDENKENLNFTCEHHECEVEKLGIFINGKFNIENTVKWLLHNFTDQVKKQWENVAIENMKKCFDEAETNQHKIECKYPDYPHILTDCLYQMNFLKCPTFNSTDECKKVKSFIETNECREHENSKYIMLEFWVI</sequence>
<dbReference type="Gene3D" id="1.10.238.270">
    <property type="match status" value="1"/>
</dbReference>
<name>A0A9J6BIZ2_POLVA</name>
<accession>A0A9J6BIZ2</accession>
<keyword evidence="1" id="KW-0732">Signal</keyword>
<feature type="chain" id="PRO_5039901927" evidence="1">
    <location>
        <begin position="22"/>
        <end position="190"/>
    </location>
</feature>
<evidence type="ECO:0000256" key="1">
    <source>
        <dbReference type="SAM" id="SignalP"/>
    </source>
</evidence>
<protein>
    <submittedName>
        <fullName evidence="2">Uncharacterized protein</fullName>
    </submittedName>
</protein>
<keyword evidence="3" id="KW-1185">Reference proteome</keyword>
<dbReference type="EMBL" id="JADBJN010000004">
    <property type="protein sequence ID" value="KAG5669390.1"/>
    <property type="molecule type" value="Genomic_DNA"/>
</dbReference>